<protein>
    <submittedName>
        <fullName evidence="2">Uncharacterized protein</fullName>
    </submittedName>
</protein>
<name>A0A0F9EJ43_9ZZZZ</name>
<feature type="compositionally biased region" description="Basic and acidic residues" evidence="1">
    <location>
        <begin position="34"/>
        <end position="45"/>
    </location>
</feature>
<sequence>KAIVGRKRNRQRQPRIGGVVGEDTTKQGRRRQVKKDQDELSERARKQLKIPTTKEVIEVERSKSR</sequence>
<feature type="region of interest" description="Disordered" evidence="1">
    <location>
        <begin position="1"/>
        <end position="48"/>
    </location>
</feature>
<dbReference type="AlphaFoldDB" id="A0A0F9EJ43"/>
<accession>A0A0F9EJ43</accession>
<gene>
    <name evidence="2" type="ORF">LCGC14_2068130</name>
</gene>
<proteinExistence type="predicted"/>
<feature type="non-terminal residue" evidence="2">
    <location>
        <position position="1"/>
    </location>
</feature>
<dbReference type="EMBL" id="LAZR01024753">
    <property type="protein sequence ID" value="KKL74118.1"/>
    <property type="molecule type" value="Genomic_DNA"/>
</dbReference>
<evidence type="ECO:0000313" key="2">
    <source>
        <dbReference type="EMBL" id="KKL74118.1"/>
    </source>
</evidence>
<evidence type="ECO:0000256" key="1">
    <source>
        <dbReference type="SAM" id="MobiDB-lite"/>
    </source>
</evidence>
<organism evidence="2">
    <name type="scientific">marine sediment metagenome</name>
    <dbReference type="NCBI Taxonomy" id="412755"/>
    <lineage>
        <taxon>unclassified sequences</taxon>
        <taxon>metagenomes</taxon>
        <taxon>ecological metagenomes</taxon>
    </lineage>
</organism>
<reference evidence="2" key="1">
    <citation type="journal article" date="2015" name="Nature">
        <title>Complex archaea that bridge the gap between prokaryotes and eukaryotes.</title>
        <authorList>
            <person name="Spang A."/>
            <person name="Saw J.H."/>
            <person name="Jorgensen S.L."/>
            <person name="Zaremba-Niedzwiedzka K."/>
            <person name="Martijn J."/>
            <person name="Lind A.E."/>
            <person name="van Eijk R."/>
            <person name="Schleper C."/>
            <person name="Guy L."/>
            <person name="Ettema T.J."/>
        </authorList>
    </citation>
    <scope>NUCLEOTIDE SEQUENCE</scope>
</reference>
<feature type="compositionally biased region" description="Basic residues" evidence="1">
    <location>
        <begin position="1"/>
        <end position="13"/>
    </location>
</feature>
<comment type="caution">
    <text evidence="2">The sequence shown here is derived from an EMBL/GenBank/DDBJ whole genome shotgun (WGS) entry which is preliminary data.</text>
</comment>